<dbReference type="GO" id="GO:0004525">
    <property type="term" value="F:ribonuclease III activity"/>
    <property type="evidence" value="ECO:0007669"/>
    <property type="project" value="UniProtKB-UniRule"/>
</dbReference>
<dbReference type="EMBL" id="CP036275">
    <property type="protein sequence ID" value="QDU39920.1"/>
    <property type="molecule type" value="Genomic_DNA"/>
</dbReference>
<evidence type="ECO:0000259" key="11">
    <source>
        <dbReference type="PROSITE" id="PS50142"/>
    </source>
</evidence>
<dbReference type="KEGG" id="mri:Mal4_42740"/>
<proteinExistence type="inferred from homology"/>
<evidence type="ECO:0000256" key="3">
    <source>
        <dbReference type="ARBA" id="ARBA00022552"/>
    </source>
</evidence>
<keyword evidence="13" id="KW-1185">Reference proteome</keyword>
<keyword evidence="5 9" id="KW-0540">Nuclease</keyword>
<keyword evidence="4 9" id="KW-0507">mRNA processing</keyword>
<dbReference type="PANTHER" id="PTHR11207:SF0">
    <property type="entry name" value="RIBONUCLEASE 3"/>
    <property type="match status" value="1"/>
</dbReference>
<dbReference type="PROSITE" id="PS00517">
    <property type="entry name" value="RNASE_3_1"/>
    <property type="match status" value="1"/>
</dbReference>
<dbReference type="FunFam" id="1.10.1520.10:FF:000001">
    <property type="entry name" value="Ribonuclease 3"/>
    <property type="match status" value="1"/>
</dbReference>
<dbReference type="InterPro" id="IPR000999">
    <property type="entry name" value="RNase_III_dom"/>
</dbReference>
<comment type="caution">
    <text evidence="9">Lacks conserved residue(s) required for the propagation of feature annotation.</text>
</comment>
<organism evidence="12 13">
    <name type="scientific">Maioricimonas rarisocia</name>
    <dbReference type="NCBI Taxonomy" id="2528026"/>
    <lineage>
        <taxon>Bacteria</taxon>
        <taxon>Pseudomonadati</taxon>
        <taxon>Planctomycetota</taxon>
        <taxon>Planctomycetia</taxon>
        <taxon>Planctomycetales</taxon>
        <taxon>Planctomycetaceae</taxon>
        <taxon>Maioricimonas</taxon>
    </lineage>
</organism>
<comment type="subunit">
    <text evidence="9">Homodimer.</text>
</comment>
<dbReference type="PROSITE" id="PS50142">
    <property type="entry name" value="RNASE_3_2"/>
    <property type="match status" value="1"/>
</dbReference>
<dbReference type="GO" id="GO:0010468">
    <property type="term" value="P:regulation of gene expression"/>
    <property type="evidence" value="ECO:0007669"/>
    <property type="project" value="TreeGrafter"/>
</dbReference>
<keyword evidence="9" id="KW-0460">Magnesium</keyword>
<dbReference type="OrthoDB" id="9805026at2"/>
<evidence type="ECO:0000256" key="5">
    <source>
        <dbReference type="ARBA" id="ARBA00022722"/>
    </source>
</evidence>
<dbReference type="PROSITE" id="PS50137">
    <property type="entry name" value="DS_RBD"/>
    <property type="match status" value="1"/>
</dbReference>
<evidence type="ECO:0000256" key="1">
    <source>
        <dbReference type="ARBA" id="ARBA00000109"/>
    </source>
</evidence>
<dbReference type="GO" id="GO:0019843">
    <property type="term" value="F:rRNA binding"/>
    <property type="evidence" value="ECO:0007669"/>
    <property type="project" value="UniProtKB-KW"/>
</dbReference>
<dbReference type="GO" id="GO:0006364">
    <property type="term" value="P:rRNA processing"/>
    <property type="evidence" value="ECO:0007669"/>
    <property type="project" value="UniProtKB-UniRule"/>
</dbReference>
<dbReference type="Pfam" id="PF00035">
    <property type="entry name" value="dsrm"/>
    <property type="match status" value="1"/>
</dbReference>
<keyword evidence="7 9" id="KW-0378">Hydrolase</keyword>
<dbReference type="AlphaFoldDB" id="A0A517ZBV7"/>
<comment type="catalytic activity">
    <reaction evidence="1 9">
        <text>Endonucleolytic cleavage to 5'-phosphomonoester.</text>
        <dbReference type="EC" id="3.1.26.3"/>
    </reaction>
</comment>
<dbReference type="Gene3D" id="3.30.160.20">
    <property type="match status" value="1"/>
</dbReference>
<dbReference type="EC" id="3.1.26.3" evidence="9"/>
<feature type="domain" description="DRBM" evidence="10">
    <location>
        <begin position="165"/>
        <end position="234"/>
    </location>
</feature>
<evidence type="ECO:0000256" key="2">
    <source>
        <dbReference type="ARBA" id="ARBA00010183"/>
    </source>
</evidence>
<keyword evidence="6 9" id="KW-0255">Endonuclease</keyword>
<dbReference type="InterPro" id="IPR036389">
    <property type="entry name" value="RNase_III_sf"/>
</dbReference>
<dbReference type="SUPFAM" id="SSF69065">
    <property type="entry name" value="RNase III domain-like"/>
    <property type="match status" value="1"/>
</dbReference>
<dbReference type="PANTHER" id="PTHR11207">
    <property type="entry name" value="RIBONUCLEASE III"/>
    <property type="match status" value="1"/>
</dbReference>
<feature type="active site" evidence="9">
    <location>
        <position position="127"/>
    </location>
</feature>
<reference evidence="12 13" key="1">
    <citation type="submission" date="2019-02" db="EMBL/GenBank/DDBJ databases">
        <title>Deep-cultivation of Planctomycetes and their phenomic and genomic characterization uncovers novel biology.</title>
        <authorList>
            <person name="Wiegand S."/>
            <person name="Jogler M."/>
            <person name="Boedeker C."/>
            <person name="Pinto D."/>
            <person name="Vollmers J."/>
            <person name="Rivas-Marin E."/>
            <person name="Kohn T."/>
            <person name="Peeters S.H."/>
            <person name="Heuer A."/>
            <person name="Rast P."/>
            <person name="Oberbeckmann S."/>
            <person name="Bunk B."/>
            <person name="Jeske O."/>
            <person name="Meyerdierks A."/>
            <person name="Storesund J.E."/>
            <person name="Kallscheuer N."/>
            <person name="Luecker S."/>
            <person name="Lage O.M."/>
            <person name="Pohl T."/>
            <person name="Merkel B.J."/>
            <person name="Hornburger P."/>
            <person name="Mueller R.-W."/>
            <person name="Bruemmer F."/>
            <person name="Labrenz M."/>
            <person name="Spormann A.M."/>
            <person name="Op den Camp H."/>
            <person name="Overmann J."/>
            <person name="Amann R."/>
            <person name="Jetten M.S.M."/>
            <person name="Mascher T."/>
            <person name="Medema M.H."/>
            <person name="Devos D.P."/>
            <person name="Kaster A.-K."/>
            <person name="Ovreas L."/>
            <person name="Rohde M."/>
            <person name="Galperin M.Y."/>
            <person name="Jogler C."/>
        </authorList>
    </citation>
    <scope>NUCLEOTIDE SEQUENCE [LARGE SCALE GENOMIC DNA]</scope>
    <source>
        <strain evidence="12 13">Mal4</strain>
    </source>
</reference>
<feature type="binding site" evidence="9">
    <location>
        <position position="52"/>
    </location>
    <ligand>
        <name>Mg(2+)</name>
        <dbReference type="ChEBI" id="CHEBI:18420"/>
    </ligand>
</feature>
<dbReference type="GO" id="GO:0005737">
    <property type="term" value="C:cytoplasm"/>
    <property type="evidence" value="ECO:0007669"/>
    <property type="project" value="UniProtKB-SubCell"/>
</dbReference>
<sequence>MADVPPDDFTEAQLDECEAVLQYRFRDRVLLRRALTHSSVSRTRLDSNERLEFLGDAILGTIVCEALFEQYPESPEGELTRIKSVVVSRATCARLTRRLGLQAFLRLGKGVAHRDRVPGSILAAVFEAVVGAMHLDGGLQVTKEFVLRAIGDEMNRAAESATGVNYKSLLQQLSQKAYGETPVYSVLDEKGPDHSKCFKVSAMIGARVFEAAWGPSKKTAEQRAANNALFQIEGKEPPEPVD</sequence>
<comment type="cofactor">
    <cofactor evidence="9">
        <name>Mg(2+)</name>
        <dbReference type="ChEBI" id="CHEBI:18420"/>
    </cofactor>
</comment>
<dbReference type="CDD" id="cd00593">
    <property type="entry name" value="RIBOc"/>
    <property type="match status" value="1"/>
</dbReference>
<dbReference type="Pfam" id="PF14622">
    <property type="entry name" value="Ribonucleas_3_3"/>
    <property type="match status" value="1"/>
</dbReference>
<accession>A0A517ZBV7</accession>
<evidence type="ECO:0000256" key="6">
    <source>
        <dbReference type="ARBA" id="ARBA00022759"/>
    </source>
</evidence>
<keyword evidence="9" id="KW-0963">Cytoplasm</keyword>
<dbReference type="GO" id="GO:0006397">
    <property type="term" value="P:mRNA processing"/>
    <property type="evidence" value="ECO:0007669"/>
    <property type="project" value="UniProtKB-UniRule"/>
</dbReference>
<feature type="domain" description="RNase III" evidence="11">
    <location>
        <begin position="14"/>
        <end position="138"/>
    </location>
</feature>
<keyword evidence="9" id="KW-0699">rRNA-binding</keyword>
<evidence type="ECO:0000259" key="10">
    <source>
        <dbReference type="PROSITE" id="PS50137"/>
    </source>
</evidence>
<dbReference type="HAMAP" id="MF_00104">
    <property type="entry name" value="RNase_III"/>
    <property type="match status" value="1"/>
</dbReference>
<dbReference type="GO" id="GO:0046872">
    <property type="term" value="F:metal ion binding"/>
    <property type="evidence" value="ECO:0007669"/>
    <property type="project" value="UniProtKB-KW"/>
</dbReference>
<dbReference type="InterPro" id="IPR011907">
    <property type="entry name" value="RNase_III"/>
</dbReference>
<dbReference type="GO" id="GO:0003725">
    <property type="term" value="F:double-stranded RNA binding"/>
    <property type="evidence" value="ECO:0007669"/>
    <property type="project" value="TreeGrafter"/>
</dbReference>
<dbReference type="Proteomes" id="UP000320496">
    <property type="component" value="Chromosome"/>
</dbReference>
<dbReference type="NCBIfam" id="TIGR02191">
    <property type="entry name" value="RNaseIII"/>
    <property type="match status" value="1"/>
</dbReference>
<dbReference type="GO" id="GO:0008033">
    <property type="term" value="P:tRNA processing"/>
    <property type="evidence" value="ECO:0007669"/>
    <property type="project" value="UniProtKB-KW"/>
</dbReference>
<dbReference type="InterPro" id="IPR014720">
    <property type="entry name" value="dsRBD_dom"/>
</dbReference>
<dbReference type="RefSeq" id="WP_145371054.1">
    <property type="nucleotide sequence ID" value="NZ_CP036275.1"/>
</dbReference>
<evidence type="ECO:0000256" key="7">
    <source>
        <dbReference type="ARBA" id="ARBA00022801"/>
    </source>
</evidence>
<name>A0A517ZBV7_9PLAN</name>
<comment type="similarity">
    <text evidence="2">Belongs to the ribonuclease III family.</text>
</comment>
<dbReference type="Gene3D" id="1.10.1520.10">
    <property type="entry name" value="Ribonuclease III domain"/>
    <property type="match status" value="1"/>
</dbReference>
<evidence type="ECO:0000256" key="9">
    <source>
        <dbReference type="HAMAP-Rule" id="MF_00104"/>
    </source>
</evidence>
<feature type="active site" evidence="9">
    <location>
        <position position="56"/>
    </location>
</feature>
<gene>
    <name evidence="9 12" type="primary">rnc</name>
    <name evidence="12" type="ORF">Mal4_42740</name>
</gene>
<evidence type="ECO:0000313" key="12">
    <source>
        <dbReference type="EMBL" id="QDU39920.1"/>
    </source>
</evidence>
<comment type="subcellular location">
    <subcellularLocation>
        <location evidence="9">Cytoplasm</location>
    </subcellularLocation>
</comment>
<keyword evidence="9" id="KW-0819">tRNA processing</keyword>
<dbReference type="SMART" id="SM00358">
    <property type="entry name" value="DSRM"/>
    <property type="match status" value="1"/>
</dbReference>
<evidence type="ECO:0000313" key="13">
    <source>
        <dbReference type="Proteomes" id="UP000320496"/>
    </source>
</evidence>
<keyword evidence="9" id="KW-0479">Metal-binding</keyword>
<dbReference type="CDD" id="cd10845">
    <property type="entry name" value="DSRM_RNAse_III_family"/>
    <property type="match status" value="1"/>
</dbReference>
<feature type="binding site" evidence="9">
    <location>
        <position position="127"/>
    </location>
    <ligand>
        <name>Mg(2+)</name>
        <dbReference type="ChEBI" id="CHEBI:18420"/>
    </ligand>
</feature>
<dbReference type="SUPFAM" id="SSF54768">
    <property type="entry name" value="dsRNA-binding domain-like"/>
    <property type="match status" value="1"/>
</dbReference>
<evidence type="ECO:0000256" key="8">
    <source>
        <dbReference type="ARBA" id="ARBA00022884"/>
    </source>
</evidence>
<keyword evidence="3 9" id="KW-0698">rRNA processing</keyword>
<protein>
    <recommendedName>
        <fullName evidence="9">Ribonuclease 3</fullName>
        <ecNumber evidence="9">3.1.26.3</ecNumber>
    </recommendedName>
    <alternativeName>
        <fullName evidence="9">Ribonuclease III</fullName>
        <shortName evidence="9">RNase III</shortName>
    </alternativeName>
</protein>
<comment type="function">
    <text evidence="9">Digests double-stranded RNA. Involved in the processing of primary rRNA transcript to yield the immediate precursors to the large and small rRNAs (23S and 16S). Processes some mRNAs, and tRNAs when they are encoded in the rRNA operon. Processes pre-crRNA and tracrRNA of type II CRISPR loci if present in the organism.</text>
</comment>
<dbReference type="SMART" id="SM00535">
    <property type="entry name" value="RIBOc"/>
    <property type="match status" value="1"/>
</dbReference>
<evidence type="ECO:0000256" key="4">
    <source>
        <dbReference type="ARBA" id="ARBA00022664"/>
    </source>
</evidence>
<keyword evidence="8 9" id="KW-0694">RNA-binding</keyword>